<dbReference type="RefSeq" id="WP_317796767.1">
    <property type="nucleotide sequence ID" value="NZ_AP028461.1"/>
</dbReference>
<keyword evidence="1" id="KW-1133">Transmembrane helix</keyword>
<evidence type="ECO:0000313" key="2">
    <source>
        <dbReference type="EMBL" id="MFD1373017.1"/>
    </source>
</evidence>
<organism evidence="2 3">
    <name type="scientific">Actinoplanes sichuanensis</name>
    <dbReference type="NCBI Taxonomy" id="512349"/>
    <lineage>
        <taxon>Bacteria</taxon>
        <taxon>Bacillati</taxon>
        <taxon>Actinomycetota</taxon>
        <taxon>Actinomycetes</taxon>
        <taxon>Micromonosporales</taxon>
        <taxon>Micromonosporaceae</taxon>
        <taxon>Actinoplanes</taxon>
    </lineage>
</organism>
<feature type="transmembrane region" description="Helical" evidence="1">
    <location>
        <begin position="358"/>
        <end position="380"/>
    </location>
</feature>
<keyword evidence="1" id="KW-0472">Membrane</keyword>
<feature type="transmembrane region" description="Helical" evidence="1">
    <location>
        <begin position="46"/>
        <end position="65"/>
    </location>
</feature>
<evidence type="ECO:0000313" key="3">
    <source>
        <dbReference type="Proteomes" id="UP001597183"/>
    </source>
</evidence>
<protein>
    <submittedName>
        <fullName evidence="2">Uncharacterized protein</fullName>
    </submittedName>
</protein>
<dbReference type="Proteomes" id="UP001597183">
    <property type="component" value="Unassembled WGS sequence"/>
</dbReference>
<keyword evidence="1" id="KW-0812">Transmembrane</keyword>
<proteinExistence type="predicted"/>
<feature type="transmembrane region" description="Helical" evidence="1">
    <location>
        <begin position="142"/>
        <end position="161"/>
    </location>
</feature>
<keyword evidence="3" id="KW-1185">Reference proteome</keyword>
<feature type="transmembrane region" description="Helical" evidence="1">
    <location>
        <begin position="326"/>
        <end position="346"/>
    </location>
</feature>
<feature type="transmembrane region" description="Helical" evidence="1">
    <location>
        <begin position="386"/>
        <end position="410"/>
    </location>
</feature>
<gene>
    <name evidence="2" type="ORF">ACFQ5G_47475</name>
</gene>
<reference evidence="3" key="1">
    <citation type="journal article" date="2019" name="Int. J. Syst. Evol. Microbiol.">
        <title>The Global Catalogue of Microorganisms (GCM) 10K type strain sequencing project: providing services to taxonomists for standard genome sequencing and annotation.</title>
        <authorList>
            <consortium name="The Broad Institute Genomics Platform"/>
            <consortium name="The Broad Institute Genome Sequencing Center for Infectious Disease"/>
            <person name="Wu L."/>
            <person name="Ma J."/>
        </authorList>
    </citation>
    <scope>NUCLEOTIDE SEQUENCE [LARGE SCALE GENOMIC DNA]</scope>
    <source>
        <strain evidence="3">CCM 7526</strain>
    </source>
</reference>
<evidence type="ECO:0000256" key="1">
    <source>
        <dbReference type="SAM" id="Phobius"/>
    </source>
</evidence>
<sequence length="445" mass="47259">MNTTRGITLAWLGHPVTMVALAVLVVNDHVLKAVHPGWVTGKLSDAAGMLLAPPLLAALAGLIAPRLPLRPLAITSIVTIGVGFTFVKLWVYGARLASATWSLVTPSLIRADPTDLLVLPLLAATWWTLGRSRTTRAGRVTRAVRLAVLMPLALAGVAATSPLPRPLAQEVAVDDGALYVRVGRDDWWVSRDEARTWAASAAPRSPESPACSQGRICYRVVPAGLGVQSSVAGGPWTDSWRVSEGQRRALYHDYGDADSLGDLTSDGLAVLDGAAGHVVVVANGRDGFAVRDAIGRWERIGFPRSDGGSVVPPLSADPSPDPPSTALVITVISLLAGFLMTVTGVLSLRRSGQSRHWWWLVALLPVSAIMLLPLVVLGWLEPNSLIWFPVFVCTCLAVMVSLVGACVAVSRSEVWAASRRDWSRSTAVAALLTVAVSVAAWWVMS</sequence>
<dbReference type="EMBL" id="JBHTMK010000064">
    <property type="protein sequence ID" value="MFD1373017.1"/>
    <property type="molecule type" value="Genomic_DNA"/>
</dbReference>
<accession>A0ABW4AT86</accession>
<feature type="transmembrane region" description="Helical" evidence="1">
    <location>
        <begin position="113"/>
        <end position="130"/>
    </location>
</feature>
<name>A0ABW4AT86_9ACTN</name>
<feature type="transmembrane region" description="Helical" evidence="1">
    <location>
        <begin position="7"/>
        <end position="26"/>
    </location>
</feature>
<comment type="caution">
    <text evidence="2">The sequence shown here is derived from an EMBL/GenBank/DDBJ whole genome shotgun (WGS) entry which is preliminary data.</text>
</comment>
<feature type="transmembrane region" description="Helical" evidence="1">
    <location>
        <begin position="72"/>
        <end position="93"/>
    </location>
</feature>
<feature type="transmembrane region" description="Helical" evidence="1">
    <location>
        <begin position="422"/>
        <end position="444"/>
    </location>
</feature>